<dbReference type="EMBL" id="LRRQ01000084">
    <property type="protein sequence ID" value="OAM89646.1"/>
    <property type="molecule type" value="Genomic_DNA"/>
</dbReference>
<gene>
    <name evidence="3" type="ORF">AW736_12155</name>
</gene>
<keyword evidence="2" id="KW-1133">Transmembrane helix</keyword>
<keyword evidence="2" id="KW-0812">Transmembrane</keyword>
<organism evidence="3 4">
    <name type="scientific">Termitidicoccus mucosus</name>
    <dbReference type="NCBI Taxonomy" id="1184151"/>
    <lineage>
        <taxon>Bacteria</taxon>
        <taxon>Pseudomonadati</taxon>
        <taxon>Verrucomicrobiota</taxon>
        <taxon>Opitutia</taxon>
        <taxon>Opitutales</taxon>
        <taxon>Opitutaceae</taxon>
        <taxon>Termitidicoccus</taxon>
    </lineage>
</organism>
<sequence length="269" mass="27134">MLGMSTGIAIANPKPGQGDLSDISLALGLGWSVAALISLWAGGWIAGRTAPRGIGNSGGIHGLLVWCVATVVSVIFATGGGGMMIGGAMRAASGGMARAVDAVAAQAGPAVRGGDFTTPGGLVNGFIEEAARQPDGREISPGDLARARRETGAALTRFFTQEDASARDALVSAVTSYSGKSREEATAVVRSWEDAYNRAVDDAKAAAALGAKKAAVAAMWAFLAFCVGAFFAAWGGRCGGFRHANLEDGPDGRPPASRADGVLGVTPDI</sequence>
<accession>A0A178IKK4</accession>
<name>A0A178IKK4_9BACT</name>
<reference evidence="3 4" key="1">
    <citation type="submission" date="2016-01" db="EMBL/GenBank/DDBJ databases">
        <title>High potential of lignocellulose degradation of a new Verrucomicrobia species.</title>
        <authorList>
            <person name="Wang Y."/>
            <person name="Shi Y."/>
            <person name="Qiu Z."/>
            <person name="Liu S."/>
            <person name="Yang H."/>
        </authorList>
    </citation>
    <scope>NUCLEOTIDE SEQUENCE [LARGE SCALE GENOMIC DNA]</scope>
    <source>
        <strain evidence="3 4">TSB47</strain>
    </source>
</reference>
<keyword evidence="2" id="KW-0472">Membrane</keyword>
<protein>
    <recommendedName>
        <fullName evidence="5">PhnA-like protein</fullName>
    </recommendedName>
</protein>
<comment type="caution">
    <text evidence="3">The sequence shown here is derived from an EMBL/GenBank/DDBJ whole genome shotgun (WGS) entry which is preliminary data.</text>
</comment>
<evidence type="ECO:0000313" key="4">
    <source>
        <dbReference type="Proteomes" id="UP000078486"/>
    </source>
</evidence>
<proteinExistence type="predicted"/>
<evidence type="ECO:0000256" key="2">
    <source>
        <dbReference type="SAM" id="Phobius"/>
    </source>
</evidence>
<feature type="transmembrane region" description="Helical" evidence="2">
    <location>
        <begin position="214"/>
        <end position="234"/>
    </location>
</feature>
<dbReference type="STRING" id="1184151.AW736_12155"/>
<keyword evidence="4" id="KW-1185">Reference proteome</keyword>
<evidence type="ECO:0008006" key="5">
    <source>
        <dbReference type="Google" id="ProtNLM"/>
    </source>
</evidence>
<dbReference type="Proteomes" id="UP000078486">
    <property type="component" value="Unassembled WGS sequence"/>
</dbReference>
<evidence type="ECO:0000313" key="3">
    <source>
        <dbReference type="EMBL" id="OAM89646.1"/>
    </source>
</evidence>
<evidence type="ECO:0000256" key="1">
    <source>
        <dbReference type="SAM" id="MobiDB-lite"/>
    </source>
</evidence>
<feature type="transmembrane region" description="Helical" evidence="2">
    <location>
        <begin position="23"/>
        <end position="43"/>
    </location>
</feature>
<feature type="transmembrane region" description="Helical" evidence="2">
    <location>
        <begin position="63"/>
        <end position="88"/>
    </location>
</feature>
<dbReference type="AlphaFoldDB" id="A0A178IKK4"/>
<feature type="region of interest" description="Disordered" evidence="1">
    <location>
        <begin position="246"/>
        <end position="269"/>
    </location>
</feature>